<protein>
    <submittedName>
        <fullName evidence="1">Uncharacterized protein</fullName>
    </submittedName>
</protein>
<name>A0A6J5P0G7_9CAUD</name>
<proteinExistence type="predicted"/>
<reference evidence="1" key="1">
    <citation type="submission" date="2020-04" db="EMBL/GenBank/DDBJ databases">
        <authorList>
            <person name="Chiriac C."/>
            <person name="Salcher M."/>
            <person name="Ghai R."/>
            <person name="Kavagutti S V."/>
        </authorList>
    </citation>
    <scope>NUCLEOTIDE SEQUENCE</scope>
</reference>
<accession>A0A6J5P0G7</accession>
<organism evidence="1">
    <name type="scientific">uncultured Caudovirales phage</name>
    <dbReference type="NCBI Taxonomy" id="2100421"/>
    <lineage>
        <taxon>Viruses</taxon>
        <taxon>Duplodnaviria</taxon>
        <taxon>Heunggongvirae</taxon>
        <taxon>Uroviricota</taxon>
        <taxon>Caudoviricetes</taxon>
        <taxon>Peduoviridae</taxon>
        <taxon>Maltschvirus</taxon>
        <taxon>Maltschvirus maltsch</taxon>
    </lineage>
</organism>
<evidence type="ECO:0000313" key="1">
    <source>
        <dbReference type="EMBL" id="CAB4163426.1"/>
    </source>
</evidence>
<dbReference type="EMBL" id="LR796754">
    <property type="protein sequence ID" value="CAB4163426.1"/>
    <property type="molecule type" value="Genomic_DNA"/>
</dbReference>
<gene>
    <name evidence="1" type="ORF">UFOVP796_16</name>
</gene>
<sequence length="80" mass="8727">MTINEIIAQLKITNPEPYAQTNGVKYKMEGDELEAYYAGSAQVIFKQNQKNAEVAAKAADKAALLERLGITAEEAALLLK</sequence>